<dbReference type="GO" id="GO:0005886">
    <property type="term" value="C:plasma membrane"/>
    <property type="evidence" value="ECO:0007669"/>
    <property type="project" value="TreeGrafter"/>
</dbReference>
<dbReference type="EMBL" id="JALJAT010000003">
    <property type="protein sequence ID" value="KAK4471777.1"/>
    <property type="molecule type" value="Genomic_DNA"/>
</dbReference>
<dbReference type="SUPFAM" id="SSF48652">
    <property type="entry name" value="Tetraspanin"/>
    <property type="match status" value="1"/>
</dbReference>
<feature type="transmembrane region" description="Helical" evidence="5">
    <location>
        <begin position="114"/>
        <end position="139"/>
    </location>
</feature>
<accession>A0AAE2D5C4</accession>
<protein>
    <recommendedName>
        <fullName evidence="8">Tetraspanin</fullName>
    </recommendedName>
</protein>
<dbReference type="InterPro" id="IPR018499">
    <property type="entry name" value="Tetraspanin/Peripherin"/>
</dbReference>
<reference evidence="6" key="2">
    <citation type="journal article" date="2023" name="Infect Dis Poverty">
        <title>Chromosome-scale genome of the human blood fluke Schistosoma mekongi and its implications for public health.</title>
        <authorList>
            <person name="Zhou M."/>
            <person name="Xu L."/>
            <person name="Xu D."/>
            <person name="Chen W."/>
            <person name="Khan J."/>
            <person name="Hu Y."/>
            <person name="Huang H."/>
            <person name="Wei H."/>
            <person name="Zhang Y."/>
            <person name="Chusongsang P."/>
            <person name="Tanasarnprasert K."/>
            <person name="Hu X."/>
            <person name="Limpanont Y."/>
            <person name="Lv Z."/>
        </authorList>
    </citation>
    <scope>NUCLEOTIDE SEQUENCE</scope>
    <source>
        <strain evidence="6">LV_2022a</strain>
    </source>
</reference>
<feature type="transmembrane region" description="Helical" evidence="5">
    <location>
        <begin position="41"/>
        <end position="65"/>
    </location>
</feature>
<keyword evidence="3 5" id="KW-1133">Transmembrane helix</keyword>
<organism evidence="6 7">
    <name type="scientific">Schistosoma mekongi</name>
    <name type="common">Parasitic worm</name>
    <dbReference type="NCBI Taxonomy" id="38744"/>
    <lineage>
        <taxon>Eukaryota</taxon>
        <taxon>Metazoa</taxon>
        <taxon>Spiralia</taxon>
        <taxon>Lophotrochozoa</taxon>
        <taxon>Platyhelminthes</taxon>
        <taxon>Trematoda</taxon>
        <taxon>Digenea</taxon>
        <taxon>Strigeidida</taxon>
        <taxon>Schistosomatoidea</taxon>
        <taxon>Schistosomatidae</taxon>
        <taxon>Schistosoma</taxon>
    </lineage>
</organism>
<comment type="subcellular location">
    <subcellularLocation>
        <location evidence="1">Membrane</location>
        <topology evidence="1">Multi-pass membrane protein</topology>
    </subcellularLocation>
</comment>
<dbReference type="AlphaFoldDB" id="A0AAE2D5C4"/>
<name>A0AAE2D5C4_SCHME</name>
<proteinExistence type="predicted"/>
<keyword evidence="2 5" id="KW-0812">Transmembrane</keyword>
<evidence type="ECO:0000256" key="1">
    <source>
        <dbReference type="ARBA" id="ARBA00004141"/>
    </source>
</evidence>
<reference evidence="6" key="1">
    <citation type="submission" date="2022-04" db="EMBL/GenBank/DDBJ databases">
        <authorList>
            <person name="Xu L."/>
            <person name="Lv Z."/>
        </authorList>
    </citation>
    <scope>NUCLEOTIDE SEQUENCE</scope>
    <source>
        <strain evidence="6">LV_2022a</strain>
    </source>
</reference>
<evidence type="ECO:0000256" key="3">
    <source>
        <dbReference type="ARBA" id="ARBA00022989"/>
    </source>
</evidence>
<dbReference type="InterPro" id="IPR008952">
    <property type="entry name" value="Tetraspanin_EC2_sf"/>
</dbReference>
<evidence type="ECO:0000313" key="6">
    <source>
        <dbReference type="EMBL" id="KAK4471777.1"/>
    </source>
</evidence>
<evidence type="ECO:0000256" key="4">
    <source>
        <dbReference type="ARBA" id="ARBA00023136"/>
    </source>
</evidence>
<dbReference type="PANTHER" id="PTHR19282:SF431">
    <property type="entry name" value="TETRASPANIN 26A, ISOFORM B-RELATED"/>
    <property type="match status" value="1"/>
</dbReference>
<evidence type="ECO:0000256" key="5">
    <source>
        <dbReference type="SAM" id="Phobius"/>
    </source>
</evidence>
<dbReference type="Gene3D" id="1.10.1450.10">
    <property type="entry name" value="Tetraspanin"/>
    <property type="match status" value="1"/>
</dbReference>
<feature type="transmembrane region" description="Helical" evidence="5">
    <location>
        <begin position="77"/>
        <end position="102"/>
    </location>
</feature>
<keyword evidence="4 5" id="KW-0472">Membrane</keyword>
<comment type="caution">
    <text evidence="6">The sequence shown here is derived from an EMBL/GenBank/DDBJ whole genome shotgun (WGS) entry which is preliminary data.</text>
</comment>
<dbReference type="PRINTS" id="PR00259">
    <property type="entry name" value="TMFOUR"/>
</dbReference>
<gene>
    <name evidence="6" type="ORF">MN116_005175</name>
</gene>
<sequence>MVVKSMASPAGKPLMGYEEIVIQEDSSKCCSCTPSWVKTFLIFFTAIILLIALALIGLGIFLLVIRLPFVPMLLGEVAYLSHFLMFVVGGLLVVVCIIGFIGVSNGNSTLLLTFAWMLFVILLIQFTTGILALCFSNVLTEWLTDRLMFTMQTLYFHGTDGVDAAVDQIQQKFKCCGSRSYRDWTDSVFGNNSKLNEIFPFPEYSLVVPDSCCIRSIRSCGTHPHPSNVFYEGCMESILLNLREQYYIICVVALALVFVEVSYTLNDNLCLVLVLWCNTCLLLFESAKDKPLNGALLRQ</sequence>
<evidence type="ECO:0008006" key="8">
    <source>
        <dbReference type="Google" id="ProtNLM"/>
    </source>
</evidence>
<evidence type="ECO:0000313" key="7">
    <source>
        <dbReference type="Proteomes" id="UP001292079"/>
    </source>
</evidence>
<dbReference type="PANTHER" id="PTHR19282">
    <property type="entry name" value="TETRASPANIN"/>
    <property type="match status" value="1"/>
</dbReference>
<dbReference type="Proteomes" id="UP001292079">
    <property type="component" value="Unassembled WGS sequence"/>
</dbReference>
<dbReference type="Pfam" id="PF00335">
    <property type="entry name" value="Tetraspanin"/>
    <property type="match status" value="1"/>
</dbReference>
<evidence type="ECO:0000256" key="2">
    <source>
        <dbReference type="ARBA" id="ARBA00022692"/>
    </source>
</evidence>
<keyword evidence="7" id="KW-1185">Reference proteome</keyword>